<dbReference type="EMBL" id="QFQP01000023">
    <property type="protein sequence ID" value="PZR08861.1"/>
    <property type="molecule type" value="Genomic_DNA"/>
</dbReference>
<protein>
    <recommendedName>
        <fullName evidence="5">HTH tetR-type domain-containing protein</fullName>
    </recommendedName>
</protein>
<evidence type="ECO:0000313" key="7">
    <source>
        <dbReference type="Proteomes" id="UP000249061"/>
    </source>
</evidence>
<dbReference type="InterPro" id="IPR001647">
    <property type="entry name" value="HTH_TetR"/>
</dbReference>
<dbReference type="PANTHER" id="PTHR30055:SF234">
    <property type="entry name" value="HTH-TYPE TRANSCRIPTIONAL REGULATOR BETI"/>
    <property type="match status" value="1"/>
</dbReference>
<dbReference type="Proteomes" id="UP000249061">
    <property type="component" value="Unassembled WGS sequence"/>
</dbReference>
<dbReference type="InterPro" id="IPR050109">
    <property type="entry name" value="HTH-type_TetR-like_transc_reg"/>
</dbReference>
<dbReference type="Pfam" id="PF00440">
    <property type="entry name" value="TetR_N"/>
    <property type="match status" value="1"/>
</dbReference>
<sequence length="191" mass="20756">MCPSRREPVLRSDALRNRARILEAARALFGSSMNEVSMDAVARGAGVGRATLYRNFPDIDSLSAAIFEQNIRSIEAAIEREADSPGAFERVLLATIDEGLSCRALMPALATRAQSPEVAGLMARVTRPLSVALGRAQERGEVRGDLSARDIVPLLAMVFATVLAEPGARDLKARTRRTLDLVFDGIRPRKK</sequence>
<dbReference type="Pfam" id="PF21597">
    <property type="entry name" value="TetR_C_43"/>
    <property type="match status" value="1"/>
</dbReference>
<keyword evidence="3" id="KW-0804">Transcription</keyword>
<keyword evidence="1" id="KW-0805">Transcription regulation</keyword>
<proteinExistence type="predicted"/>
<comment type="caution">
    <text evidence="6">The sequence shown here is derived from an EMBL/GenBank/DDBJ whole genome shotgun (WGS) entry which is preliminary data.</text>
</comment>
<accession>A0A2W5VF84</accession>
<feature type="DNA-binding region" description="H-T-H motif" evidence="4">
    <location>
        <begin position="37"/>
        <end position="56"/>
    </location>
</feature>
<dbReference type="PROSITE" id="PS50977">
    <property type="entry name" value="HTH_TETR_2"/>
    <property type="match status" value="1"/>
</dbReference>
<dbReference type="InterPro" id="IPR049445">
    <property type="entry name" value="TetR_SbtR-like_C"/>
</dbReference>
<evidence type="ECO:0000256" key="2">
    <source>
        <dbReference type="ARBA" id="ARBA00023125"/>
    </source>
</evidence>
<evidence type="ECO:0000313" key="6">
    <source>
        <dbReference type="EMBL" id="PZR08861.1"/>
    </source>
</evidence>
<evidence type="ECO:0000256" key="3">
    <source>
        <dbReference type="ARBA" id="ARBA00023163"/>
    </source>
</evidence>
<keyword evidence="2 4" id="KW-0238">DNA-binding</keyword>
<gene>
    <name evidence="6" type="ORF">DI536_23495</name>
</gene>
<dbReference type="AlphaFoldDB" id="A0A2W5VF84"/>
<dbReference type="Gene3D" id="1.10.357.10">
    <property type="entry name" value="Tetracycline Repressor, domain 2"/>
    <property type="match status" value="1"/>
</dbReference>
<name>A0A2W5VF84_9BACT</name>
<reference evidence="6 7" key="1">
    <citation type="submission" date="2017-08" db="EMBL/GenBank/DDBJ databases">
        <title>Infants hospitalized years apart are colonized by the same room-sourced microbial strains.</title>
        <authorList>
            <person name="Brooks B."/>
            <person name="Olm M.R."/>
            <person name="Firek B.A."/>
            <person name="Baker R."/>
            <person name="Thomas B.C."/>
            <person name="Morowitz M.J."/>
            <person name="Banfield J.F."/>
        </authorList>
    </citation>
    <scope>NUCLEOTIDE SEQUENCE [LARGE SCALE GENOMIC DNA]</scope>
    <source>
        <strain evidence="6">S2_003_000_R2_14</strain>
    </source>
</reference>
<dbReference type="SUPFAM" id="SSF48498">
    <property type="entry name" value="Tetracyclin repressor-like, C-terminal domain"/>
    <property type="match status" value="1"/>
</dbReference>
<organism evidence="6 7">
    <name type="scientific">Archangium gephyra</name>
    <dbReference type="NCBI Taxonomy" id="48"/>
    <lineage>
        <taxon>Bacteria</taxon>
        <taxon>Pseudomonadati</taxon>
        <taxon>Myxococcota</taxon>
        <taxon>Myxococcia</taxon>
        <taxon>Myxococcales</taxon>
        <taxon>Cystobacterineae</taxon>
        <taxon>Archangiaceae</taxon>
        <taxon>Archangium</taxon>
    </lineage>
</organism>
<evidence type="ECO:0000256" key="4">
    <source>
        <dbReference type="PROSITE-ProRule" id="PRU00335"/>
    </source>
</evidence>
<dbReference type="InterPro" id="IPR036271">
    <property type="entry name" value="Tet_transcr_reg_TetR-rel_C_sf"/>
</dbReference>
<evidence type="ECO:0000259" key="5">
    <source>
        <dbReference type="PROSITE" id="PS50977"/>
    </source>
</evidence>
<dbReference type="GO" id="GO:0000976">
    <property type="term" value="F:transcription cis-regulatory region binding"/>
    <property type="evidence" value="ECO:0007669"/>
    <property type="project" value="TreeGrafter"/>
</dbReference>
<dbReference type="PANTHER" id="PTHR30055">
    <property type="entry name" value="HTH-TYPE TRANSCRIPTIONAL REGULATOR RUTR"/>
    <property type="match status" value="1"/>
</dbReference>
<dbReference type="SUPFAM" id="SSF46689">
    <property type="entry name" value="Homeodomain-like"/>
    <property type="match status" value="1"/>
</dbReference>
<feature type="domain" description="HTH tetR-type" evidence="5">
    <location>
        <begin position="15"/>
        <end position="74"/>
    </location>
</feature>
<evidence type="ECO:0000256" key="1">
    <source>
        <dbReference type="ARBA" id="ARBA00023015"/>
    </source>
</evidence>
<dbReference type="InterPro" id="IPR009057">
    <property type="entry name" value="Homeodomain-like_sf"/>
</dbReference>
<dbReference type="GO" id="GO:0003700">
    <property type="term" value="F:DNA-binding transcription factor activity"/>
    <property type="evidence" value="ECO:0007669"/>
    <property type="project" value="TreeGrafter"/>
</dbReference>